<name>A0ABM8LK78_9BURK</name>
<keyword evidence="3" id="KW-1185">Reference proteome</keyword>
<evidence type="ECO:0000256" key="1">
    <source>
        <dbReference type="SAM" id="Phobius"/>
    </source>
</evidence>
<dbReference type="EMBL" id="CADIKR010000008">
    <property type="protein sequence ID" value="CAB3912398.1"/>
    <property type="molecule type" value="Genomic_DNA"/>
</dbReference>
<evidence type="ECO:0000313" key="3">
    <source>
        <dbReference type="Proteomes" id="UP000507140"/>
    </source>
</evidence>
<feature type="transmembrane region" description="Helical" evidence="1">
    <location>
        <begin position="137"/>
        <end position="159"/>
    </location>
</feature>
<dbReference type="RefSeq" id="WP_042797810.1">
    <property type="nucleotide sequence ID" value="NZ_CADIKR010000008.1"/>
</dbReference>
<gene>
    <name evidence="2" type="ORF">LMG3415_05043</name>
</gene>
<keyword evidence="1" id="KW-0472">Membrane</keyword>
<comment type="caution">
    <text evidence="2">The sequence shown here is derived from an EMBL/GenBank/DDBJ whole genome shotgun (WGS) entry which is preliminary data.</text>
</comment>
<feature type="transmembrane region" description="Helical" evidence="1">
    <location>
        <begin position="113"/>
        <end position="131"/>
    </location>
</feature>
<dbReference type="Proteomes" id="UP000507140">
    <property type="component" value="Unassembled WGS sequence"/>
</dbReference>
<protein>
    <submittedName>
        <fullName evidence="2">Uncharacterized protein</fullName>
    </submittedName>
</protein>
<accession>A0ABM8LK78</accession>
<evidence type="ECO:0000313" key="2">
    <source>
        <dbReference type="EMBL" id="CAB3912398.1"/>
    </source>
</evidence>
<sequence length="192" mass="21378">MTTIKPPKMGDEQVELDQPVVEKRSRGLAVRTAVRTVKVVGRPYIELGKSVTRLRGTLRKLGKSLASPANAGSDLNYVDASDSAEAFERLYEANGWNEPALMNQRKAVVRSKFASLVLAIIFLAVSLYGVLTLRYVAYFPIAVIFIGLSVTAMGMALFIQHAINQAQIDDRRLYSAHEFFAHPNRWVFLFSS</sequence>
<keyword evidence="1" id="KW-0812">Transmembrane</keyword>
<proteinExistence type="predicted"/>
<organism evidence="2 3">
    <name type="scientific">Achromobacter mucicolens</name>
    <dbReference type="NCBI Taxonomy" id="1389922"/>
    <lineage>
        <taxon>Bacteria</taxon>
        <taxon>Pseudomonadati</taxon>
        <taxon>Pseudomonadota</taxon>
        <taxon>Betaproteobacteria</taxon>
        <taxon>Burkholderiales</taxon>
        <taxon>Alcaligenaceae</taxon>
        <taxon>Achromobacter</taxon>
    </lineage>
</organism>
<reference evidence="2 3" key="1">
    <citation type="submission" date="2020-04" db="EMBL/GenBank/DDBJ databases">
        <authorList>
            <person name="De Canck E."/>
        </authorList>
    </citation>
    <scope>NUCLEOTIDE SEQUENCE [LARGE SCALE GENOMIC DNA]</scope>
    <source>
        <strain evidence="2 3">LMG 3415</strain>
    </source>
</reference>
<keyword evidence="1" id="KW-1133">Transmembrane helix</keyword>